<organism evidence="1 2">
    <name type="scientific">Aureobasidium melanogenum</name>
    <name type="common">Aureobasidium pullulans var. melanogenum</name>
    <dbReference type="NCBI Taxonomy" id="46634"/>
    <lineage>
        <taxon>Eukaryota</taxon>
        <taxon>Fungi</taxon>
        <taxon>Dikarya</taxon>
        <taxon>Ascomycota</taxon>
        <taxon>Pezizomycotina</taxon>
        <taxon>Dothideomycetes</taxon>
        <taxon>Dothideomycetidae</taxon>
        <taxon>Dothideales</taxon>
        <taxon>Saccotheciaceae</taxon>
        <taxon>Aureobasidium</taxon>
    </lineage>
</organism>
<dbReference type="EMBL" id="JAHFXF010000134">
    <property type="protein sequence ID" value="KAG9695303.1"/>
    <property type="molecule type" value="Genomic_DNA"/>
</dbReference>
<dbReference type="OrthoDB" id="3833686at2759"/>
<protein>
    <submittedName>
        <fullName evidence="1">Uncharacterized protein</fullName>
    </submittedName>
</protein>
<dbReference type="Proteomes" id="UP000779574">
    <property type="component" value="Unassembled WGS sequence"/>
</dbReference>
<accession>A0A9P8JBU9</accession>
<reference evidence="1" key="2">
    <citation type="submission" date="2021-08" db="EMBL/GenBank/DDBJ databases">
        <authorList>
            <person name="Gostincar C."/>
            <person name="Sun X."/>
            <person name="Song Z."/>
            <person name="Gunde-Cimerman N."/>
        </authorList>
    </citation>
    <scope>NUCLEOTIDE SEQUENCE</scope>
    <source>
        <strain evidence="1">EXF-9911</strain>
    </source>
</reference>
<comment type="caution">
    <text evidence="1">The sequence shown here is derived from an EMBL/GenBank/DDBJ whole genome shotgun (WGS) entry which is preliminary data.</text>
</comment>
<feature type="non-terminal residue" evidence="1">
    <location>
        <position position="1"/>
    </location>
</feature>
<evidence type="ECO:0000313" key="2">
    <source>
        <dbReference type="Proteomes" id="UP000779574"/>
    </source>
</evidence>
<name>A0A9P8JBU9_AURME</name>
<proteinExistence type="predicted"/>
<dbReference type="AlphaFoldDB" id="A0A9P8JBU9"/>
<gene>
    <name evidence="1" type="ORF">KCU76_g4576</name>
</gene>
<evidence type="ECO:0000313" key="1">
    <source>
        <dbReference type="EMBL" id="KAG9695303.1"/>
    </source>
</evidence>
<reference evidence="1" key="1">
    <citation type="journal article" date="2021" name="J Fungi (Basel)">
        <title>Virulence traits and population genomics of the black yeast Aureobasidium melanogenum.</title>
        <authorList>
            <person name="Cernosa A."/>
            <person name="Sun X."/>
            <person name="Gostincar C."/>
            <person name="Fang C."/>
            <person name="Gunde-Cimerman N."/>
            <person name="Song Z."/>
        </authorList>
    </citation>
    <scope>NUCLEOTIDE SEQUENCE</scope>
    <source>
        <strain evidence="1">EXF-9911</strain>
    </source>
</reference>
<sequence>MSSFSSHNDLLQCVGNNNFFHHYKSKLNSENLFVNLRNAAASWGTESKQYKEVHKMVYDHLREMQAQGKKTDLSGVRQQQLEEADSLSAAFQKLDLELREQEPGDKMQE</sequence>